<dbReference type="EMBL" id="BKCJ010010770">
    <property type="protein sequence ID" value="GEU93066.1"/>
    <property type="molecule type" value="Genomic_DNA"/>
</dbReference>
<evidence type="ECO:0000256" key="5">
    <source>
        <dbReference type="ARBA" id="ARBA00022490"/>
    </source>
</evidence>
<dbReference type="SMART" id="SM00673">
    <property type="entry name" value="CARP"/>
    <property type="match status" value="2"/>
</dbReference>
<protein>
    <recommendedName>
        <fullName evidence="4">TBCC domain-containing protein 1</fullName>
    </recommendedName>
</protein>
<dbReference type="InterPro" id="IPR039589">
    <property type="entry name" value="TBCC1"/>
</dbReference>
<accession>A0A6L2P430</accession>
<comment type="similarity">
    <text evidence="3">Belongs to the TBCC family.</text>
</comment>
<gene>
    <name evidence="8" type="ORF">Tci_065044</name>
</gene>
<proteinExistence type="inferred from homology"/>
<keyword evidence="5" id="KW-0963">Cytoplasm</keyword>
<keyword evidence="6" id="KW-0206">Cytoskeleton</keyword>
<dbReference type="AlphaFoldDB" id="A0A6L2P430"/>
<evidence type="ECO:0000313" key="8">
    <source>
        <dbReference type="EMBL" id="GEU93066.1"/>
    </source>
</evidence>
<dbReference type="InterPro" id="IPR006599">
    <property type="entry name" value="CARP_motif"/>
</dbReference>
<dbReference type="PANTHER" id="PTHR16052:SF0">
    <property type="entry name" value="TBCC DOMAIN-CONTAINING PROTEIN 1"/>
    <property type="match status" value="1"/>
</dbReference>
<evidence type="ECO:0000256" key="1">
    <source>
        <dbReference type="ARBA" id="ARBA00004300"/>
    </source>
</evidence>
<dbReference type="Pfam" id="PF07986">
    <property type="entry name" value="TBCC"/>
    <property type="match status" value="1"/>
</dbReference>
<evidence type="ECO:0000256" key="4">
    <source>
        <dbReference type="ARBA" id="ARBA00017559"/>
    </source>
</evidence>
<evidence type="ECO:0000259" key="7">
    <source>
        <dbReference type="PROSITE" id="PS51329"/>
    </source>
</evidence>
<feature type="domain" description="C-CAP/cofactor C-like" evidence="7">
    <location>
        <begin position="301"/>
        <end position="452"/>
    </location>
</feature>
<dbReference type="PROSITE" id="PS51329">
    <property type="entry name" value="C_CAP_COFACTOR_C"/>
    <property type="match status" value="1"/>
</dbReference>
<reference evidence="8" key="1">
    <citation type="journal article" date="2019" name="Sci. Rep.">
        <title>Draft genome of Tanacetum cinerariifolium, the natural source of mosquito coil.</title>
        <authorList>
            <person name="Yamashiro T."/>
            <person name="Shiraishi A."/>
            <person name="Satake H."/>
            <person name="Nakayama K."/>
        </authorList>
    </citation>
    <scope>NUCLEOTIDE SEQUENCE</scope>
</reference>
<comment type="subcellular location">
    <subcellularLocation>
        <location evidence="1">Cytoplasm</location>
        <location evidence="1">Cytoskeleton</location>
        <location evidence="1">Microtubule organizing center</location>
        <location evidence="1">Centrosome</location>
    </subcellularLocation>
    <subcellularLocation>
        <location evidence="2">Cytoplasm</location>
        <location evidence="2">Cytoskeleton</location>
        <location evidence="2">Spindle pole</location>
    </subcellularLocation>
</comment>
<dbReference type="GO" id="GO:0000922">
    <property type="term" value="C:spindle pole"/>
    <property type="evidence" value="ECO:0007669"/>
    <property type="project" value="UniProtKB-SubCell"/>
</dbReference>
<comment type="caution">
    <text evidence="8">The sequence shown here is derived from an EMBL/GenBank/DDBJ whole genome shotgun (WGS) entry which is preliminary data.</text>
</comment>
<evidence type="ECO:0000256" key="2">
    <source>
        <dbReference type="ARBA" id="ARBA00004647"/>
    </source>
</evidence>
<dbReference type="PANTHER" id="PTHR16052">
    <property type="entry name" value="TBCC DOMAIN-CONTAINING PROTEIN 1"/>
    <property type="match status" value="1"/>
</dbReference>
<name>A0A6L2P430_TANCI</name>
<dbReference type="InterPro" id="IPR012945">
    <property type="entry name" value="Tubulin-bd_cofactor_C_dom"/>
</dbReference>
<dbReference type="InterPro" id="IPR016098">
    <property type="entry name" value="CAP/MinC_C"/>
</dbReference>
<organism evidence="8">
    <name type="scientific">Tanacetum cinerariifolium</name>
    <name type="common">Dalmatian daisy</name>
    <name type="synonym">Chrysanthemum cinerariifolium</name>
    <dbReference type="NCBI Taxonomy" id="118510"/>
    <lineage>
        <taxon>Eukaryota</taxon>
        <taxon>Viridiplantae</taxon>
        <taxon>Streptophyta</taxon>
        <taxon>Embryophyta</taxon>
        <taxon>Tracheophyta</taxon>
        <taxon>Spermatophyta</taxon>
        <taxon>Magnoliopsida</taxon>
        <taxon>eudicotyledons</taxon>
        <taxon>Gunneridae</taxon>
        <taxon>Pentapetalae</taxon>
        <taxon>asterids</taxon>
        <taxon>campanulids</taxon>
        <taxon>Asterales</taxon>
        <taxon>Asteraceae</taxon>
        <taxon>Asteroideae</taxon>
        <taxon>Anthemideae</taxon>
        <taxon>Anthemidinae</taxon>
        <taxon>Tanacetum</taxon>
    </lineage>
</organism>
<dbReference type="Gene3D" id="2.160.20.70">
    <property type="match status" value="1"/>
</dbReference>
<dbReference type="InterPro" id="IPR017901">
    <property type="entry name" value="C-CAP_CF_C-like"/>
</dbReference>
<sequence length="582" mass="65017">MTEPPPEPSQPPPELYIHTRRELFEHGLIPLHKIIFTTDATQTLTTLRNKLLQQTSSPNRITSSVFAETPSQPPPELYIHTRRELFEHGLIPLHKLIFTADATQTLTTLRNKLLQQTSSPNRITSSVFAETLHISLEHAKLVFEIIESVNYEDSDSIGCNVFDLVVFLYVQSYKRLMPKGRGDSAVVTDVWPSTSAFDGFLSALTPLQLARSNVRKSMPSQADEEAHQLSYLQKHLGNIISLLADPVEGQGEAEDSLVLTMENFEHLALLFYFGEKGSEKIPLSQHAPFFANSDPDMPAAPVPASQDAMMADSYANTTKTLTSKGSSHIEGISKQSYVKQASELNSSFVKVINCHESVIYLLAPLKYATIYGCSDATIVVGAVGKALRIEHCERVHIISAAKRICIANCRECVFFLGVNQQPLIVGDNHKLQVAPYNTFYPQLEEHMKQVGIEASPNRWDEPIALGLVDPHDSISHPAGVSDCQTESATHLEPDQFTNFLIPNWFQGEGSQSAKDNPFPLPEAYMSSQHKNDKNLVEVKQIMKETQLEDNRKRELSTALHAYFKDWLYASGNVRQLYCLQGE</sequence>
<evidence type="ECO:0000256" key="3">
    <source>
        <dbReference type="ARBA" id="ARBA00008848"/>
    </source>
</evidence>
<evidence type="ECO:0000256" key="6">
    <source>
        <dbReference type="ARBA" id="ARBA00023212"/>
    </source>
</evidence>